<evidence type="ECO:0000256" key="3">
    <source>
        <dbReference type="SAM" id="MobiDB-lite"/>
    </source>
</evidence>
<dbReference type="Pfam" id="PF05426">
    <property type="entry name" value="Alginate_lyase"/>
    <property type="match status" value="1"/>
</dbReference>
<dbReference type="EMBL" id="JACHXH010000038">
    <property type="protein sequence ID" value="MBB3138812.1"/>
    <property type="molecule type" value="Genomic_DNA"/>
</dbReference>
<dbReference type="InterPro" id="IPR008397">
    <property type="entry name" value="Alginate_lyase_dom"/>
</dbReference>
<dbReference type="InterPro" id="IPR008929">
    <property type="entry name" value="Chondroitin_lyas"/>
</dbReference>
<protein>
    <recommendedName>
        <fullName evidence="4">Alginate lyase domain-containing protein</fullName>
    </recommendedName>
</protein>
<dbReference type="Gene3D" id="1.50.10.100">
    <property type="entry name" value="Chondroitin AC/alginate lyase"/>
    <property type="match status" value="1"/>
</dbReference>
<dbReference type="SUPFAM" id="SSF48230">
    <property type="entry name" value="Chondroitin AC/alginate lyase"/>
    <property type="match status" value="1"/>
</dbReference>
<dbReference type="RefSeq" id="WP_245438638.1">
    <property type="nucleotide sequence ID" value="NZ_JACHXH010000038.1"/>
</dbReference>
<proteinExistence type="predicted"/>
<dbReference type="GO" id="GO:0016829">
    <property type="term" value="F:lyase activity"/>
    <property type="evidence" value="ECO:0007669"/>
    <property type="project" value="UniProtKB-KW"/>
</dbReference>
<dbReference type="AlphaFoldDB" id="A0A7W5G3C2"/>
<gene>
    <name evidence="5" type="ORF">FHS26_006591</name>
</gene>
<accession>A0A7W5G3C2</accession>
<reference evidence="5 6" key="1">
    <citation type="submission" date="2020-08" db="EMBL/GenBank/DDBJ databases">
        <title>Genomic Encyclopedia of Type Strains, Phase III (KMG-III): the genomes of soil and plant-associated and newly described type strains.</title>
        <authorList>
            <person name="Whitman W."/>
        </authorList>
    </citation>
    <scope>NUCLEOTIDE SEQUENCE [LARGE SCALE GENOMIC DNA]</scope>
    <source>
        <strain evidence="5 6">CECT 4113</strain>
    </source>
</reference>
<evidence type="ECO:0000313" key="6">
    <source>
        <dbReference type="Proteomes" id="UP000518315"/>
    </source>
</evidence>
<sequence length="535" mass="57937">MNRSFTAWQGDHTLRIKLGIDVDMMNRRTLAIASRPSSPGQTTTKIAGGNGHGRTKIGLIVLVSFCLGLQSCEDRNPVTPLVNVIVAALSTAFPDTGTETTASATNSESQNNSQTTEPQPDSAAGQKAAEQVSKTPTSTTNGNATSANAAAGANPAVDANTVTTSSGGRKFIHPGLLQTQADFDRIIAMLKAKSEPTVSGWQRLINNSHSSLKYSPRPVSLVIRGKNPTHPENYALLFNDAAAAYALALRWKIGGDDAYADRAVKVLNAWSSTLTAVDGSSDKFLASGIYGYELANAAEIMRTYKGWSADDFSKFQNMMLTIFYPMNHDFLVRHNGAKIDHYWANWDLCNIASMLAIGVLTDREDIYKEAINYLYNGAGNGAFHKMFWKAYDGGLAQGQEAGRDQGHAMLDIALISAICQMAWSQGDDLYGYDNNLVLAGAEYVAKYNLGYDVPYTTYKNSDTTQTSISEGSRGPNVRPMWEMFYNHYVVLKGLDAPYVSTFTTLARPEGGGGDYGPNSGGYDQLGYGTLLYTLH</sequence>
<feature type="domain" description="Alginate lyase" evidence="4">
    <location>
        <begin position="229"/>
        <end position="447"/>
    </location>
</feature>
<name>A0A7W5G3C2_9HYPH</name>
<keyword evidence="1" id="KW-0732">Signal</keyword>
<keyword evidence="2" id="KW-0456">Lyase</keyword>
<evidence type="ECO:0000259" key="4">
    <source>
        <dbReference type="Pfam" id="PF05426"/>
    </source>
</evidence>
<comment type="caution">
    <text evidence="5">The sequence shown here is derived from an EMBL/GenBank/DDBJ whole genome shotgun (WGS) entry which is preliminary data.</text>
</comment>
<evidence type="ECO:0000256" key="2">
    <source>
        <dbReference type="ARBA" id="ARBA00023239"/>
    </source>
</evidence>
<dbReference type="GO" id="GO:0042597">
    <property type="term" value="C:periplasmic space"/>
    <property type="evidence" value="ECO:0007669"/>
    <property type="project" value="InterPro"/>
</dbReference>
<evidence type="ECO:0000313" key="5">
    <source>
        <dbReference type="EMBL" id="MBB3138812.1"/>
    </source>
</evidence>
<organism evidence="5 6">
    <name type="scientific">Rhizobium pisi</name>
    <dbReference type="NCBI Taxonomy" id="574561"/>
    <lineage>
        <taxon>Bacteria</taxon>
        <taxon>Pseudomonadati</taxon>
        <taxon>Pseudomonadota</taxon>
        <taxon>Alphaproteobacteria</taxon>
        <taxon>Hyphomicrobiales</taxon>
        <taxon>Rhizobiaceae</taxon>
        <taxon>Rhizobium/Agrobacterium group</taxon>
        <taxon>Rhizobium</taxon>
    </lineage>
</organism>
<evidence type="ECO:0000256" key="1">
    <source>
        <dbReference type="ARBA" id="ARBA00022729"/>
    </source>
</evidence>
<feature type="compositionally biased region" description="Low complexity" evidence="3">
    <location>
        <begin position="135"/>
        <end position="156"/>
    </location>
</feature>
<dbReference type="Proteomes" id="UP000518315">
    <property type="component" value="Unassembled WGS sequence"/>
</dbReference>
<feature type="compositionally biased region" description="Low complexity" evidence="3">
    <location>
        <begin position="98"/>
        <end position="117"/>
    </location>
</feature>
<feature type="region of interest" description="Disordered" evidence="3">
    <location>
        <begin position="96"/>
        <end position="161"/>
    </location>
</feature>
<keyword evidence="6" id="KW-1185">Reference proteome</keyword>